<organism evidence="1 2">
    <name type="scientific">Pelobates cultripes</name>
    <name type="common">Western spadefoot toad</name>
    <dbReference type="NCBI Taxonomy" id="61616"/>
    <lineage>
        <taxon>Eukaryota</taxon>
        <taxon>Metazoa</taxon>
        <taxon>Chordata</taxon>
        <taxon>Craniata</taxon>
        <taxon>Vertebrata</taxon>
        <taxon>Euteleostomi</taxon>
        <taxon>Amphibia</taxon>
        <taxon>Batrachia</taxon>
        <taxon>Anura</taxon>
        <taxon>Pelobatoidea</taxon>
        <taxon>Pelobatidae</taxon>
        <taxon>Pelobates</taxon>
    </lineage>
</organism>
<name>A0AAD1RZR1_PELCU</name>
<protein>
    <submittedName>
        <fullName evidence="1">Uncharacterized protein</fullName>
    </submittedName>
</protein>
<sequence length="63" mass="7135">MAARSGKIPQLQHPSPPCSFRLFHRRSRHQNTPLTTAIQMRPGRNVFQNGEDLWGQVSNAPRG</sequence>
<keyword evidence="2" id="KW-1185">Reference proteome</keyword>
<reference evidence="1" key="1">
    <citation type="submission" date="2022-03" db="EMBL/GenBank/DDBJ databases">
        <authorList>
            <person name="Alioto T."/>
            <person name="Alioto T."/>
            <person name="Gomez Garrido J."/>
        </authorList>
    </citation>
    <scope>NUCLEOTIDE SEQUENCE</scope>
</reference>
<dbReference type="EMBL" id="OW240915">
    <property type="protein sequence ID" value="CAH2284687.1"/>
    <property type="molecule type" value="Genomic_DNA"/>
</dbReference>
<evidence type="ECO:0000313" key="1">
    <source>
        <dbReference type="EMBL" id="CAH2284687.1"/>
    </source>
</evidence>
<proteinExistence type="predicted"/>
<evidence type="ECO:0000313" key="2">
    <source>
        <dbReference type="Proteomes" id="UP001295444"/>
    </source>
</evidence>
<dbReference type="AlphaFoldDB" id="A0AAD1RZR1"/>
<accession>A0AAD1RZR1</accession>
<feature type="non-terminal residue" evidence="1">
    <location>
        <position position="63"/>
    </location>
</feature>
<gene>
    <name evidence="1" type="ORF">PECUL_23A052790</name>
</gene>
<dbReference type="Proteomes" id="UP001295444">
    <property type="component" value="Chromosome 04"/>
</dbReference>